<feature type="coiled-coil region" evidence="1">
    <location>
        <begin position="103"/>
        <end position="148"/>
    </location>
</feature>
<reference evidence="4" key="1">
    <citation type="submission" date="2017-10" db="EMBL/GenBank/DDBJ databases">
        <title>Rapid genome shrinkage in a self-fertile nematode reveals novel sperm competition proteins.</title>
        <authorList>
            <person name="Yin D."/>
            <person name="Schwarz E.M."/>
            <person name="Thomas C.G."/>
            <person name="Felde R.L."/>
            <person name="Korf I.F."/>
            <person name="Cutter A.D."/>
            <person name="Schartner C.M."/>
            <person name="Ralston E.J."/>
            <person name="Meyer B.J."/>
            <person name="Haag E.S."/>
        </authorList>
    </citation>
    <scope>NUCLEOTIDE SEQUENCE [LARGE SCALE GENOMIC DNA]</scope>
    <source>
        <strain evidence="4">JU1422</strain>
    </source>
</reference>
<evidence type="ECO:0000256" key="1">
    <source>
        <dbReference type="SAM" id="Coils"/>
    </source>
</evidence>
<feature type="coiled-coil region" evidence="1">
    <location>
        <begin position="258"/>
        <end position="341"/>
    </location>
</feature>
<gene>
    <name evidence="3" type="primary">Cnig_chr_II.g7344</name>
    <name evidence="3" type="ORF">B9Z55_007344</name>
</gene>
<keyword evidence="4" id="KW-1185">Reference proteome</keyword>
<feature type="region of interest" description="Disordered" evidence="2">
    <location>
        <begin position="382"/>
        <end position="402"/>
    </location>
</feature>
<organism evidence="3 4">
    <name type="scientific">Caenorhabditis nigoni</name>
    <dbReference type="NCBI Taxonomy" id="1611254"/>
    <lineage>
        <taxon>Eukaryota</taxon>
        <taxon>Metazoa</taxon>
        <taxon>Ecdysozoa</taxon>
        <taxon>Nematoda</taxon>
        <taxon>Chromadorea</taxon>
        <taxon>Rhabditida</taxon>
        <taxon>Rhabditina</taxon>
        <taxon>Rhabditomorpha</taxon>
        <taxon>Rhabditoidea</taxon>
        <taxon>Rhabditidae</taxon>
        <taxon>Peloderinae</taxon>
        <taxon>Caenorhabditis</taxon>
    </lineage>
</organism>
<dbReference type="OrthoDB" id="10526761at2759"/>
<feature type="compositionally biased region" description="Low complexity" evidence="2">
    <location>
        <begin position="209"/>
        <end position="219"/>
    </location>
</feature>
<evidence type="ECO:0000313" key="3">
    <source>
        <dbReference type="EMBL" id="PIC48332.1"/>
    </source>
</evidence>
<comment type="caution">
    <text evidence="3">The sequence shown here is derived from an EMBL/GenBank/DDBJ whole genome shotgun (WGS) entry which is preliminary data.</text>
</comment>
<protein>
    <submittedName>
        <fullName evidence="3">Uncharacterized protein</fullName>
    </submittedName>
</protein>
<dbReference type="AlphaFoldDB" id="A0A2G5V9B4"/>
<name>A0A2G5V9B4_9PELO</name>
<feature type="coiled-coil region" evidence="1">
    <location>
        <begin position="19"/>
        <end position="74"/>
    </location>
</feature>
<dbReference type="EMBL" id="PDUG01000002">
    <property type="protein sequence ID" value="PIC48332.1"/>
    <property type="molecule type" value="Genomic_DNA"/>
</dbReference>
<accession>A0A2G5V9B4</accession>
<proteinExistence type="predicted"/>
<evidence type="ECO:0000313" key="4">
    <source>
        <dbReference type="Proteomes" id="UP000230233"/>
    </source>
</evidence>
<dbReference type="Proteomes" id="UP000230233">
    <property type="component" value="Chromosome II"/>
</dbReference>
<keyword evidence="1" id="KW-0175">Coiled coil</keyword>
<feature type="region of interest" description="Disordered" evidence="2">
    <location>
        <begin position="208"/>
        <end position="228"/>
    </location>
</feature>
<evidence type="ECO:0000256" key="2">
    <source>
        <dbReference type="SAM" id="MobiDB-lite"/>
    </source>
</evidence>
<sequence>MEDQPSPANQNPEVPEVTLETYRQMVAATENANAQFQNQLLIISNLEEKLKEKAQKDKEVLSKLEADLKNAEILYETELNGKKNSMKLFDKERKQLQLKITIMKELESEKREMWNTRKDLEKSYEEEIKKLKDELEKLETPIKEANNDRRWDLNKKKREIELQWYQDGFQKIGDIFKTKGNGAEEKYKKMMEKLVEIQDKYRTRIVLTSSSNPEPSSSNQTEKSVHMGHNMARKKQMIAKKKYQKLKKNIRLYKKNLVQKMNIIRVNQKREVRRLKAEVEKANEAKREIEEAWEEEKAKMEEDDGYFDSFGGKNGPPLGNLMKAMCRAQDLNIKLRKKEQKSAKELQYLKDGFRTIMDIVNSKNIDKEEKFNQMALKLIEIQEKQGGVPSTSGPPKAKRVSY</sequence>